<evidence type="ECO:0000313" key="3">
    <source>
        <dbReference type="EMBL" id="EEF30195.1"/>
    </source>
</evidence>
<feature type="compositionally biased region" description="Polar residues" evidence="1">
    <location>
        <begin position="1"/>
        <end position="10"/>
    </location>
</feature>
<dbReference type="STRING" id="3988.B9T1S3"/>
<proteinExistence type="predicted"/>
<feature type="transmembrane region" description="Helical" evidence="2">
    <location>
        <begin position="426"/>
        <end position="450"/>
    </location>
</feature>
<dbReference type="InParanoid" id="B9T1S3"/>
<organism evidence="3 4">
    <name type="scientific">Ricinus communis</name>
    <name type="common">Castor bean</name>
    <dbReference type="NCBI Taxonomy" id="3988"/>
    <lineage>
        <taxon>Eukaryota</taxon>
        <taxon>Viridiplantae</taxon>
        <taxon>Streptophyta</taxon>
        <taxon>Embryophyta</taxon>
        <taxon>Tracheophyta</taxon>
        <taxon>Spermatophyta</taxon>
        <taxon>Magnoliopsida</taxon>
        <taxon>eudicotyledons</taxon>
        <taxon>Gunneridae</taxon>
        <taxon>Pentapetalae</taxon>
        <taxon>rosids</taxon>
        <taxon>fabids</taxon>
        <taxon>Malpighiales</taxon>
        <taxon>Euphorbiaceae</taxon>
        <taxon>Acalyphoideae</taxon>
        <taxon>Acalypheae</taxon>
        <taxon>Ricinus</taxon>
    </lineage>
</organism>
<sequence>METEPNLPTSHNHENGKTSDHVIAISTEASEWLASLEDKISKMPKLLNKTAGKSSCCIFRVPKSLAQINEKAYQPHIVSIGPYHHGNDQFQMIEEHKWRFLGAVLTRTKAKDISLDDFFKAIAPKEEEIRECYSENIGYSSHQLIEMMILDGCFIIELLCIVARLVQTHLDDPIFNMAWMFSFLMRDLLRLENQIPFFVLESLFGLVSVTLDDSSRSLTELALEFFDYAVERPAEFLDRFKDKKGKHLLDLFRSTFIPPPQGKPNEDAYSPFLQLIQSAKKLRLSGIKFKPKRTDSFLDISFSHGVLRIPPLTVDDFTSSFLLNCVAFEQCYKHCSKHITSYVTFMGCLINTPADAGYLSDHRIIENYFGTDDEVAKFFNDVGKDITFDIQRSYLSKLFKDVNKYYRNNFHIKWAGFKHTYFDSPWSFMSAMAALILLVLTIIQAFFAVYPYASPSHKQSN</sequence>
<feature type="compositionally biased region" description="Basic and acidic residues" evidence="1">
    <location>
        <begin position="11"/>
        <end position="20"/>
    </location>
</feature>
<evidence type="ECO:0000313" key="4">
    <source>
        <dbReference type="Proteomes" id="UP000008311"/>
    </source>
</evidence>
<feature type="region of interest" description="Disordered" evidence="1">
    <location>
        <begin position="1"/>
        <end position="20"/>
    </location>
</feature>
<dbReference type="eggNOG" id="ENOG502QQDR">
    <property type="taxonomic scope" value="Eukaryota"/>
</dbReference>
<keyword evidence="2" id="KW-1133">Transmembrane helix</keyword>
<keyword evidence="2" id="KW-0812">Transmembrane</keyword>
<keyword evidence="4" id="KW-1185">Reference proteome</keyword>
<evidence type="ECO:0000256" key="1">
    <source>
        <dbReference type="SAM" id="MobiDB-lite"/>
    </source>
</evidence>
<protein>
    <submittedName>
        <fullName evidence="3">Uncharacterized protein</fullName>
    </submittedName>
</protein>
<reference evidence="4" key="1">
    <citation type="journal article" date="2010" name="Nat. Biotechnol.">
        <title>Draft genome sequence of the oilseed species Ricinus communis.</title>
        <authorList>
            <person name="Chan A.P."/>
            <person name="Crabtree J."/>
            <person name="Zhao Q."/>
            <person name="Lorenzi H."/>
            <person name="Orvis J."/>
            <person name="Puiu D."/>
            <person name="Melake-Berhan A."/>
            <person name="Jones K.M."/>
            <person name="Redman J."/>
            <person name="Chen G."/>
            <person name="Cahoon E.B."/>
            <person name="Gedil M."/>
            <person name="Stanke M."/>
            <person name="Haas B.J."/>
            <person name="Wortman J.R."/>
            <person name="Fraser-Liggett C.M."/>
            <person name="Ravel J."/>
            <person name="Rabinowicz P.D."/>
        </authorList>
    </citation>
    <scope>NUCLEOTIDE SEQUENCE [LARGE SCALE GENOMIC DNA]</scope>
    <source>
        <strain evidence="4">cv. Hale</strain>
    </source>
</reference>
<name>B9T1S3_RICCO</name>
<dbReference type="EMBL" id="EQ974357">
    <property type="protein sequence ID" value="EEF30195.1"/>
    <property type="molecule type" value="Genomic_DNA"/>
</dbReference>
<keyword evidence="2" id="KW-0472">Membrane</keyword>
<gene>
    <name evidence="3" type="ORF">RCOM_2161170</name>
</gene>
<dbReference type="PANTHER" id="PTHR31170">
    <property type="entry name" value="BNAC04G53230D PROTEIN"/>
    <property type="match status" value="1"/>
</dbReference>
<dbReference type="AlphaFoldDB" id="B9T1S3"/>
<evidence type="ECO:0000256" key="2">
    <source>
        <dbReference type="SAM" id="Phobius"/>
    </source>
</evidence>
<dbReference type="Pfam" id="PF03140">
    <property type="entry name" value="DUF247"/>
    <property type="match status" value="1"/>
</dbReference>
<accession>B9T1S3</accession>
<dbReference type="PANTHER" id="PTHR31170:SF21">
    <property type="match status" value="1"/>
</dbReference>
<dbReference type="Proteomes" id="UP000008311">
    <property type="component" value="Unassembled WGS sequence"/>
</dbReference>
<dbReference type="InterPro" id="IPR004158">
    <property type="entry name" value="DUF247_pln"/>
</dbReference>